<evidence type="ECO:0000313" key="2">
    <source>
        <dbReference type="Proteomes" id="UP001163223"/>
    </source>
</evidence>
<keyword evidence="2" id="KW-1185">Reference proteome</keyword>
<dbReference type="EMBL" id="CP113520">
    <property type="protein sequence ID" value="WAJ26629.1"/>
    <property type="molecule type" value="Genomic_DNA"/>
</dbReference>
<dbReference type="Proteomes" id="UP001163223">
    <property type="component" value="Chromosome"/>
</dbReference>
<organism evidence="1 2">
    <name type="scientific">Antarcticirhabdus aurantiaca</name>
    <dbReference type="NCBI Taxonomy" id="2606717"/>
    <lineage>
        <taxon>Bacteria</taxon>
        <taxon>Pseudomonadati</taxon>
        <taxon>Pseudomonadota</taxon>
        <taxon>Alphaproteobacteria</taxon>
        <taxon>Hyphomicrobiales</taxon>
        <taxon>Aurantimonadaceae</taxon>
        <taxon>Antarcticirhabdus</taxon>
    </lineage>
</organism>
<gene>
    <name evidence="1" type="ORF">OXU80_17340</name>
</gene>
<reference evidence="1" key="1">
    <citation type="submission" date="2022-11" db="EMBL/GenBank/DDBJ databases">
        <title>beta-Carotene-producing bacterium, Jeongeuplla avenae sp. nov., alleviates the salt stress of Arabidopsis seedlings.</title>
        <authorList>
            <person name="Jiang L."/>
            <person name="Lee J."/>
        </authorList>
    </citation>
    <scope>NUCLEOTIDE SEQUENCE</scope>
    <source>
        <strain evidence="1">DY_R2A_6</strain>
    </source>
</reference>
<accession>A0ACD4NIQ0</accession>
<evidence type="ECO:0000313" key="1">
    <source>
        <dbReference type="EMBL" id="WAJ26629.1"/>
    </source>
</evidence>
<protein>
    <submittedName>
        <fullName evidence="1">Uncharacterized protein</fullName>
    </submittedName>
</protein>
<sequence>MAFIDLNTARQPAADGIAFLDGATLFDLGLQLAAGLGGSADLVSAHMYFNLAAHAGDERAAAHRQDIAEQMTKSDLARALRAARAVVARQAPITIH</sequence>
<name>A0ACD4NIQ0_9HYPH</name>
<proteinExistence type="predicted"/>